<keyword evidence="3" id="KW-0285">Flavoprotein</keyword>
<dbReference type="InterPro" id="IPR006094">
    <property type="entry name" value="Oxid_FAD_bind_N"/>
</dbReference>
<dbReference type="PROSITE" id="PS00862">
    <property type="entry name" value="OX2_COVAL_FAD"/>
    <property type="match status" value="1"/>
</dbReference>
<evidence type="ECO:0000256" key="1">
    <source>
        <dbReference type="ARBA" id="ARBA00001974"/>
    </source>
</evidence>
<feature type="domain" description="FAD-binding PCMH-type" evidence="7">
    <location>
        <begin position="70"/>
        <end position="242"/>
    </location>
</feature>
<evidence type="ECO:0000313" key="9">
    <source>
        <dbReference type="Proteomes" id="UP000324965"/>
    </source>
</evidence>
<organism evidence="8 9">
    <name type="scientific">Streptomyces apricus</name>
    <dbReference type="NCBI Taxonomy" id="1828112"/>
    <lineage>
        <taxon>Bacteria</taxon>
        <taxon>Bacillati</taxon>
        <taxon>Actinomycetota</taxon>
        <taxon>Actinomycetes</taxon>
        <taxon>Kitasatosporales</taxon>
        <taxon>Streptomycetaceae</taxon>
        <taxon>Streptomyces</taxon>
    </lineage>
</organism>
<evidence type="ECO:0000256" key="3">
    <source>
        <dbReference type="ARBA" id="ARBA00022630"/>
    </source>
</evidence>
<keyword evidence="4" id="KW-0274">FAD</keyword>
<evidence type="ECO:0000256" key="2">
    <source>
        <dbReference type="ARBA" id="ARBA00005466"/>
    </source>
</evidence>
<dbReference type="InterPro" id="IPR050432">
    <property type="entry name" value="FAD-linked_Oxidoreductases_BP"/>
</dbReference>
<dbReference type="Pfam" id="PF01565">
    <property type="entry name" value="FAD_binding_4"/>
    <property type="match status" value="1"/>
</dbReference>
<dbReference type="GO" id="GO:0019139">
    <property type="term" value="F:cytokinin dehydrogenase activity"/>
    <property type="evidence" value="ECO:0007669"/>
    <property type="project" value="InterPro"/>
</dbReference>
<dbReference type="SUPFAM" id="SSF56176">
    <property type="entry name" value="FAD-binding/transporter-associated domain-like"/>
    <property type="match status" value="1"/>
</dbReference>
<dbReference type="Gene3D" id="3.30.465.10">
    <property type="match status" value="1"/>
</dbReference>
<accession>A0A5B0AJ85</accession>
<keyword evidence="5" id="KW-0560">Oxidoreductase</keyword>
<protein>
    <submittedName>
        <fullName evidence="8">FAD-binding protein</fullName>
    </submittedName>
</protein>
<feature type="region of interest" description="Disordered" evidence="6">
    <location>
        <begin position="484"/>
        <end position="503"/>
    </location>
</feature>
<evidence type="ECO:0000259" key="7">
    <source>
        <dbReference type="PROSITE" id="PS51387"/>
    </source>
</evidence>
<dbReference type="PROSITE" id="PS51387">
    <property type="entry name" value="FAD_PCMH"/>
    <property type="match status" value="1"/>
</dbReference>
<dbReference type="InterPro" id="IPR016169">
    <property type="entry name" value="FAD-bd_PCMH_sub2"/>
</dbReference>
<evidence type="ECO:0000313" key="8">
    <source>
        <dbReference type="EMBL" id="KAA0929837.1"/>
    </source>
</evidence>
<evidence type="ECO:0000256" key="5">
    <source>
        <dbReference type="ARBA" id="ARBA00023002"/>
    </source>
</evidence>
<comment type="caution">
    <text evidence="8">The sequence shown here is derived from an EMBL/GenBank/DDBJ whole genome shotgun (WGS) entry which is preliminary data.</text>
</comment>
<name>A0A5B0AJ85_9ACTN</name>
<dbReference type="InterPro" id="IPR016167">
    <property type="entry name" value="FAD-bd_PCMH_sub1"/>
</dbReference>
<dbReference type="InterPro" id="IPR016166">
    <property type="entry name" value="FAD-bd_PCMH"/>
</dbReference>
<dbReference type="EMBL" id="VDFC01000049">
    <property type="protein sequence ID" value="KAA0929837.1"/>
    <property type="molecule type" value="Genomic_DNA"/>
</dbReference>
<dbReference type="InterPro" id="IPR036318">
    <property type="entry name" value="FAD-bd_PCMH-like_sf"/>
</dbReference>
<dbReference type="InterPro" id="IPR006093">
    <property type="entry name" value="Oxy_OxRdtase_FAD_BS"/>
</dbReference>
<dbReference type="Gene3D" id="3.40.462.10">
    <property type="entry name" value="FAD-linked oxidases, C-terminal domain"/>
    <property type="match status" value="1"/>
</dbReference>
<reference evidence="8 9" key="1">
    <citation type="submission" date="2019-05" db="EMBL/GenBank/DDBJ databases">
        <authorList>
            <person name="Hariharan J."/>
            <person name="Choudoir M.J."/>
            <person name="Diebold P."/>
            <person name="Panke-Buisse K."/>
            <person name="Buckley D.H."/>
        </authorList>
    </citation>
    <scope>NUCLEOTIDE SEQUENCE [LARGE SCALE GENOMIC DNA]</scope>
    <source>
        <strain evidence="8 9">SUN51</strain>
    </source>
</reference>
<dbReference type="GO" id="GO:0009690">
    <property type="term" value="P:cytokinin metabolic process"/>
    <property type="evidence" value="ECO:0007669"/>
    <property type="project" value="InterPro"/>
</dbReference>
<dbReference type="InterPro" id="IPR016164">
    <property type="entry name" value="FAD-linked_Oxase-like_C"/>
</dbReference>
<sequence length="503" mass="53694">MSRTPPRRVALRGLAAVGTAVIGFDPFTRSWAATASGRDRPLHEVPGLDGSLHTDEASLSAAADDFGHVVHRRPAAVLRPGSVDDVVTMVRFCGRHGIPVAPRGQGHGTNGQAQAEGGLVVEMSPLAAVRPVVPGSTSVRVGAGARWSEVARATLVHGLTPPVFTDYLELSVGGTLSVGGLGGQAHRVGAQVDNVLELEVVTGAGELTRCSPTRHRELFHAVLAGLGQCAVIVGATVRLVPAPESVRRYVLPYDDLRTFLDDLRLLVGERRFAYVEGQVVEDASGRFRRYVIEAAAYGPPAGEAPDDAALLRGLRHDPLGVEVTDLEYYAFLDRIAPGVAALKEAGLWAYAHPWLDVLLPGRAAAEVAGRILDALTPADLGPGGVVLLYPLVRKHLRTPLFRAPDDPVPYLLAVLRTAPPGDPATVRRLLAANRSAYDLARAAGGTWYPTGSVPFDNGDWQRHFGPAWPRLAAAKKRYDPRGILTPGQAIFHPDRRPAMDSKR</sequence>
<dbReference type="OrthoDB" id="6278354at2"/>
<dbReference type="RefSeq" id="WP_149514524.1">
    <property type="nucleotide sequence ID" value="NZ_VDFC01000049.1"/>
</dbReference>
<dbReference type="Gene3D" id="3.30.43.10">
    <property type="entry name" value="Uridine Diphospho-n-acetylenolpyruvylglucosamine Reductase, domain 2"/>
    <property type="match status" value="1"/>
</dbReference>
<dbReference type="InterPro" id="IPR016170">
    <property type="entry name" value="Cytok_DH_C_sf"/>
</dbReference>
<evidence type="ECO:0000256" key="6">
    <source>
        <dbReference type="SAM" id="MobiDB-lite"/>
    </source>
</evidence>
<evidence type="ECO:0000256" key="4">
    <source>
        <dbReference type="ARBA" id="ARBA00022827"/>
    </source>
</evidence>
<keyword evidence="9" id="KW-1185">Reference proteome</keyword>
<dbReference type="PANTHER" id="PTHR13878">
    <property type="entry name" value="GULONOLACTONE OXIDASE"/>
    <property type="match status" value="1"/>
</dbReference>
<dbReference type="AlphaFoldDB" id="A0A5B0AJ85"/>
<comment type="cofactor">
    <cofactor evidence="1">
        <name>FAD</name>
        <dbReference type="ChEBI" id="CHEBI:57692"/>
    </cofactor>
</comment>
<dbReference type="Pfam" id="PF09265">
    <property type="entry name" value="Cytokin-bind"/>
    <property type="match status" value="1"/>
</dbReference>
<dbReference type="SUPFAM" id="SSF55103">
    <property type="entry name" value="FAD-linked oxidases, C-terminal domain"/>
    <property type="match status" value="1"/>
</dbReference>
<dbReference type="Proteomes" id="UP000324965">
    <property type="component" value="Unassembled WGS sequence"/>
</dbReference>
<dbReference type="PANTHER" id="PTHR13878:SF53">
    <property type="entry name" value="CYTOKININ DEHYDROGENASE 6"/>
    <property type="match status" value="1"/>
</dbReference>
<gene>
    <name evidence="8" type="ORF">FGF04_30115</name>
</gene>
<proteinExistence type="inferred from homology"/>
<dbReference type="InterPro" id="IPR015345">
    <property type="entry name" value="Cytokinin_DH_FAD/cytokin-bd"/>
</dbReference>
<comment type="similarity">
    <text evidence="2">Belongs to the oxygen-dependent FAD-linked oxidoreductase family.</text>
</comment>
<feature type="compositionally biased region" description="Basic and acidic residues" evidence="6">
    <location>
        <begin position="492"/>
        <end position="503"/>
    </location>
</feature>
<dbReference type="GO" id="GO:0071949">
    <property type="term" value="F:FAD binding"/>
    <property type="evidence" value="ECO:0007669"/>
    <property type="project" value="InterPro"/>
</dbReference>